<feature type="domain" description="Oxo-4-hydroxy-4-carboxy-5-ureidoimidazoline decarboxylase" evidence="7">
    <location>
        <begin position="9"/>
        <end position="161"/>
    </location>
</feature>
<dbReference type="RefSeq" id="WP_215607844.1">
    <property type="nucleotide sequence ID" value="NZ_JADOES010000006.1"/>
</dbReference>
<dbReference type="PANTHER" id="PTHR43466:SF1">
    <property type="entry name" value="2-OXO-4-HYDROXY-4-CARBOXY-5-UREIDOIMIDAZOLINE DECARBOXYLASE-RELATED"/>
    <property type="match status" value="1"/>
</dbReference>
<dbReference type="GO" id="GO:0051997">
    <property type="term" value="F:2-oxo-4-hydroxy-4-carboxy-5-ureidoimidazoline decarboxylase activity"/>
    <property type="evidence" value="ECO:0007669"/>
    <property type="project" value="UniProtKB-EC"/>
</dbReference>
<name>A0A947GHK9_9CYAN</name>
<dbReference type="PANTHER" id="PTHR43466">
    <property type="entry name" value="2-OXO-4-HYDROXY-4-CARBOXY-5-UREIDOIMIDAZOLINE DECARBOXYLASE-RELATED"/>
    <property type="match status" value="1"/>
</dbReference>
<comment type="catalytic activity">
    <reaction evidence="1">
        <text>5-hydroxy-2-oxo-4-ureido-2,5-dihydro-1H-imidazole-5-carboxylate + H(+) = (S)-allantoin + CO2</text>
        <dbReference type="Rhea" id="RHEA:26301"/>
        <dbReference type="ChEBI" id="CHEBI:15378"/>
        <dbReference type="ChEBI" id="CHEBI:15678"/>
        <dbReference type="ChEBI" id="CHEBI:16526"/>
        <dbReference type="ChEBI" id="CHEBI:58639"/>
        <dbReference type="EC" id="4.1.1.97"/>
    </reaction>
</comment>
<dbReference type="EC" id="4.1.1.97" evidence="3"/>
<evidence type="ECO:0000256" key="1">
    <source>
        <dbReference type="ARBA" id="ARBA00001163"/>
    </source>
</evidence>
<comment type="pathway">
    <text evidence="2">Purine metabolism; urate degradation; (S)-allantoin from urate: step 3/3.</text>
</comment>
<dbReference type="Pfam" id="PF09349">
    <property type="entry name" value="OHCU_decarbox"/>
    <property type="match status" value="1"/>
</dbReference>
<evidence type="ECO:0000256" key="3">
    <source>
        <dbReference type="ARBA" id="ARBA00012257"/>
    </source>
</evidence>
<dbReference type="Gene3D" id="1.10.3330.10">
    <property type="entry name" value="Oxo-4-hydroxy-4-carboxy-5-ureidoimidazoline decarboxylase"/>
    <property type="match status" value="1"/>
</dbReference>
<reference evidence="8" key="2">
    <citation type="journal article" date="2021" name="Mar. Drugs">
        <title>Genome Reduction and Secondary Metabolism of the Marine Sponge-Associated Cyanobacterium Leptothoe.</title>
        <authorList>
            <person name="Konstantinou D."/>
            <person name="Popin R.V."/>
            <person name="Fewer D.P."/>
            <person name="Sivonen K."/>
            <person name="Gkelis S."/>
        </authorList>
    </citation>
    <scope>NUCLEOTIDE SEQUENCE</scope>
    <source>
        <strain evidence="8">TAU-MAC 1115</strain>
    </source>
</reference>
<dbReference type="GO" id="GO:0006144">
    <property type="term" value="P:purine nucleobase metabolic process"/>
    <property type="evidence" value="ECO:0007669"/>
    <property type="project" value="UniProtKB-KW"/>
</dbReference>
<accession>A0A947GHK9</accession>
<keyword evidence="9" id="KW-1185">Reference proteome</keyword>
<evidence type="ECO:0000256" key="2">
    <source>
        <dbReference type="ARBA" id="ARBA00004754"/>
    </source>
</evidence>
<evidence type="ECO:0000313" key="8">
    <source>
        <dbReference type="EMBL" id="MBT9314773.1"/>
    </source>
</evidence>
<dbReference type="NCBIfam" id="TIGR03164">
    <property type="entry name" value="UHCUDC"/>
    <property type="match status" value="1"/>
</dbReference>
<dbReference type="AlphaFoldDB" id="A0A947GHK9"/>
<dbReference type="Proteomes" id="UP000717364">
    <property type="component" value="Unassembled WGS sequence"/>
</dbReference>
<organism evidence="8 9">
    <name type="scientific">Leptothoe spongobia TAU-MAC 1115</name>
    <dbReference type="NCBI Taxonomy" id="1967444"/>
    <lineage>
        <taxon>Bacteria</taxon>
        <taxon>Bacillati</taxon>
        <taxon>Cyanobacteriota</taxon>
        <taxon>Cyanophyceae</taxon>
        <taxon>Nodosilineales</taxon>
        <taxon>Cymatolegaceae</taxon>
        <taxon>Leptothoe</taxon>
        <taxon>Leptothoe spongobia</taxon>
    </lineage>
</organism>
<proteinExistence type="predicted"/>
<dbReference type="InterPro" id="IPR017580">
    <property type="entry name" value="OHCU_decarboxylase-1"/>
</dbReference>
<evidence type="ECO:0000256" key="5">
    <source>
        <dbReference type="ARBA" id="ARBA00022793"/>
    </source>
</evidence>
<comment type="caution">
    <text evidence="8">The sequence shown here is derived from an EMBL/GenBank/DDBJ whole genome shotgun (WGS) entry which is preliminary data.</text>
</comment>
<gene>
    <name evidence="8" type="primary">uraD</name>
    <name evidence="8" type="ORF">IXB50_04985</name>
</gene>
<evidence type="ECO:0000313" key="9">
    <source>
        <dbReference type="Proteomes" id="UP000717364"/>
    </source>
</evidence>
<sequence length="165" mass="18678">MRYTITELNQMTQAEFVAVLGDVFEDTPSIAEQAWHQRPFLNLDNLHQTMVSMVEKMSEDAQLALIRAHPDLGSQVQMAPASVQEQTSVGLDRLSPAEYKQFQTLNTTYQTKFGFPFIMAIKGQAKEAILTAFVKRSKKSLVSEQQQALLEINKIAQFRLNDLIT</sequence>
<keyword evidence="4" id="KW-0659">Purine metabolism</keyword>
<dbReference type="InterPro" id="IPR036778">
    <property type="entry name" value="OHCU_decarboxylase_sf"/>
</dbReference>
<dbReference type="SUPFAM" id="SSF158694">
    <property type="entry name" value="UraD-Like"/>
    <property type="match status" value="1"/>
</dbReference>
<dbReference type="GO" id="GO:0000255">
    <property type="term" value="P:allantoin metabolic process"/>
    <property type="evidence" value="ECO:0007669"/>
    <property type="project" value="InterPro"/>
</dbReference>
<dbReference type="GO" id="GO:0019628">
    <property type="term" value="P:urate catabolic process"/>
    <property type="evidence" value="ECO:0007669"/>
    <property type="project" value="TreeGrafter"/>
</dbReference>
<evidence type="ECO:0000256" key="4">
    <source>
        <dbReference type="ARBA" id="ARBA00022631"/>
    </source>
</evidence>
<keyword evidence="5" id="KW-0210">Decarboxylase</keyword>
<evidence type="ECO:0000259" key="7">
    <source>
        <dbReference type="Pfam" id="PF09349"/>
    </source>
</evidence>
<dbReference type="InterPro" id="IPR018020">
    <property type="entry name" value="OHCU_decarboxylase"/>
</dbReference>
<evidence type="ECO:0000256" key="6">
    <source>
        <dbReference type="ARBA" id="ARBA00023239"/>
    </source>
</evidence>
<reference evidence="8" key="1">
    <citation type="submission" date="2020-11" db="EMBL/GenBank/DDBJ databases">
        <authorList>
            <person name="Konstantinou D."/>
            <person name="Gkelis S."/>
            <person name="Popin R."/>
            <person name="Fewer D."/>
            <person name="Sivonen K."/>
        </authorList>
    </citation>
    <scope>NUCLEOTIDE SEQUENCE</scope>
    <source>
        <strain evidence="8">TAU-MAC 1115</strain>
    </source>
</reference>
<protein>
    <recommendedName>
        <fullName evidence="3">2-oxo-4-hydroxy-4-carboxy-5-ureidoimidazoline decarboxylase</fullName>
        <ecNumber evidence="3">4.1.1.97</ecNumber>
    </recommendedName>
</protein>
<dbReference type="EMBL" id="JADOES010000006">
    <property type="protein sequence ID" value="MBT9314773.1"/>
    <property type="molecule type" value="Genomic_DNA"/>
</dbReference>
<keyword evidence="6 8" id="KW-0456">Lyase</keyword>